<dbReference type="SMART" id="SM01336">
    <property type="entry name" value="zf-PARP"/>
    <property type="match status" value="1"/>
</dbReference>
<protein>
    <submittedName>
        <fullName evidence="8">Parp-type zinc finger-containing protein c2a9.07c</fullName>
    </submittedName>
</protein>
<dbReference type="SUPFAM" id="SSF57716">
    <property type="entry name" value="Glucocorticoid receptor-like (DNA-binding domain)"/>
    <property type="match status" value="1"/>
</dbReference>
<dbReference type="EMBL" id="CP138588">
    <property type="protein sequence ID" value="WPH02847.1"/>
    <property type="molecule type" value="Genomic_DNA"/>
</dbReference>
<evidence type="ECO:0000256" key="3">
    <source>
        <dbReference type="ARBA" id="ARBA00022771"/>
    </source>
</evidence>
<keyword evidence="2" id="KW-0479">Metal-binding</keyword>
<feature type="region of interest" description="Disordered" evidence="6">
    <location>
        <begin position="125"/>
        <end position="261"/>
    </location>
</feature>
<feature type="compositionally biased region" description="Acidic residues" evidence="6">
    <location>
        <begin position="202"/>
        <end position="211"/>
    </location>
</feature>
<evidence type="ECO:0000313" key="9">
    <source>
        <dbReference type="Proteomes" id="UP001303373"/>
    </source>
</evidence>
<feature type="domain" description="PARP-type" evidence="7">
    <location>
        <begin position="4"/>
        <end position="96"/>
    </location>
</feature>
<evidence type="ECO:0000259" key="7">
    <source>
        <dbReference type="PROSITE" id="PS50064"/>
    </source>
</evidence>
<sequence length="261" mass="29197">MPAYRLDVATTNRAGCQATECKKSKTKIAKGELRQAVFVTINEHDGWKYRHWGCTTPDIFQKWKQTCEGNMDLVDGYDELPEELQVKVKRAFEQGHVDDEDWKGDIECNRWTGKNTPMFLTEKQKAARDAAVNGKVAPEKGAKKRSRAKAADDADEDDEKPTAKKARGKKGSKAAANDKDEDSTSLPPAKKTNKSKKVKAEENEDGNEEVETASKPKKGRKAKTNVNYAEDDKEMLADEKPTKKTASKRKSSKKVSVEDDE</sequence>
<dbReference type="PROSITE" id="PS50064">
    <property type="entry name" value="ZF_PARP_2"/>
    <property type="match status" value="1"/>
</dbReference>
<dbReference type="InterPro" id="IPR001510">
    <property type="entry name" value="Znf_PARP"/>
</dbReference>
<reference evidence="8 9" key="1">
    <citation type="submission" date="2023-11" db="EMBL/GenBank/DDBJ databases">
        <title>An acidophilic fungus is an integral part of prey digestion in a carnivorous sundew plant.</title>
        <authorList>
            <person name="Tsai I.J."/>
        </authorList>
    </citation>
    <scope>NUCLEOTIDE SEQUENCE [LARGE SCALE GENOMIC DNA]</scope>
    <source>
        <strain evidence="8">169a</strain>
    </source>
</reference>
<dbReference type="GO" id="GO:0005634">
    <property type="term" value="C:nucleus"/>
    <property type="evidence" value="ECO:0007669"/>
    <property type="project" value="UniProtKB-SubCell"/>
</dbReference>
<evidence type="ECO:0000256" key="5">
    <source>
        <dbReference type="ARBA" id="ARBA00023242"/>
    </source>
</evidence>
<feature type="compositionally biased region" description="Basic residues" evidence="6">
    <location>
        <begin position="243"/>
        <end position="253"/>
    </location>
</feature>
<organism evidence="8 9">
    <name type="scientific">Acrodontium crateriforme</name>
    <dbReference type="NCBI Taxonomy" id="150365"/>
    <lineage>
        <taxon>Eukaryota</taxon>
        <taxon>Fungi</taxon>
        <taxon>Dikarya</taxon>
        <taxon>Ascomycota</taxon>
        <taxon>Pezizomycotina</taxon>
        <taxon>Dothideomycetes</taxon>
        <taxon>Dothideomycetidae</taxon>
        <taxon>Mycosphaerellales</taxon>
        <taxon>Teratosphaeriaceae</taxon>
        <taxon>Acrodontium</taxon>
    </lineage>
</organism>
<keyword evidence="3" id="KW-0863">Zinc-finger</keyword>
<dbReference type="GO" id="GO:0008270">
    <property type="term" value="F:zinc ion binding"/>
    <property type="evidence" value="ECO:0007669"/>
    <property type="project" value="UniProtKB-KW"/>
</dbReference>
<dbReference type="Gene3D" id="3.30.1740.10">
    <property type="entry name" value="Zinc finger, PARP-type"/>
    <property type="match status" value="1"/>
</dbReference>
<comment type="subcellular location">
    <subcellularLocation>
        <location evidence="1">Nucleus</location>
    </subcellularLocation>
</comment>
<dbReference type="Proteomes" id="UP001303373">
    <property type="component" value="Chromosome 9"/>
</dbReference>
<evidence type="ECO:0000256" key="4">
    <source>
        <dbReference type="ARBA" id="ARBA00022833"/>
    </source>
</evidence>
<dbReference type="InterPro" id="IPR036957">
    <property type="entry name" value="Znf_PARP_sf"/>
</dbReference>
<feature type="compositionally biased region" description="Basic residues" evidence="6">
    <location>
        <begin position="163"/>
        <end position="172"/>
    </location>
</feature>
<keyword evidence="9" id="KW-1185">Reference proteome</keyword>
<gene>
    <name evidence="8" type="ORF">R9X50_00571500</name>
</gene>
<dbReference type="AlphaFoldDB" id="A0AAQ3M6P9"/>
<keyword evidence="5" id="KW-0539">Nucleus</keyword>
<evidence type="ECO:0000256" key="6">
    <source>
        <dbReference type="SAM" id="MobiDB-lite"/>
    </source>
</evidence>
<evidence type="ECO:0000256" key="1">
    <source>
        <dbReference type="ARBA" id="ARBA00004123"/>
    </source>
</evidence>
<dbReference type="Pfam" id="PF00645">
    <property type="entry name" value="zf-PARP"/>
    <property type="match status" value="1"/>
</dbReference>
<name>A0AAQ3M6P9_9PEZI</name>
<evidence type="ECO:0000313" key="8">
    <source>
        <dbReference type="EMBL" id="WPH02847.1"/>
    </source>
</evidence>
<evidence type="ECO:0000256" key="2">
    <source>
        <dbReference type="ARBA" id="ARBA00022723"/>
    </source>
</evidence>
<accession>A0AAQ3M6P9</accession>
<proteinExistence type="predicted"/>
<dbReference type="GO" id="GO:0003677">
    <property type="term" value="F:DNA binding"/>
    <property type="evidence" value="ECO:0007669"/>
    <property type="project" value="InterPro"/>
</dbReference>
<keyword evidence="4" id="KW-0862">Zinc</keyword>